<dbReference type="PANTHER" id="PTHR43537:SF5">
    <property type="entry name" value="UXU OPERON TRANSCRIPTIONAL REGULATOR"/>
    <property type="match status" value="1"/>
</dbReference>
<dbReference type="Proteomes" id="UP000293142">
    <property type="component" value="Unassembled WGS sequence"/>
</dbReference>
<sequence>MRSDILKGLFEPGTRLRIVDLSNRYGVSQMPIREALQQLQGEGLVTLLPQKGASVRKVDDRFVSNMYDVRAAIEAMLVRKAVEVLTGPVMDKIEHLQLEYERCASSGDMEEALAYNLQFHKAINELPQNPEAVEIINRHWGLIVSLRNTFGFSEKRIEDIIEDHRLLVNALKNRDGNAASVIADQHVQKAKADLLTNMKSKAEFKR</sequence>
<dbReference type="InterPro" id="IPR036388">
    <property type="entry name" value="WH-like_DNA-bd_sf"/>
</dbReference>
<dbReference type="SUPFAM" id="SSF46785">
    <property type="entry name" value="Winged helix' DNA-binding domain"/>
    <property type="match status" value="1"/>
</dbReference>
<dbReference type="EMBL" id="SIRE01000019">
    <property type="protein sequence ID" value="TBL74576.1"/>
    <property type="molecule type" value="Genomic_DNA"/>
</dbReference>
<proteinExistence type="predicted"/>
<dbReference type="Pfam" id="PF07729">
    <property type="entry name" value="FCD"/>
    <property type="match status" value="1"/>
</dbReference>
<reference evidence="5 6" key="1">
    <citation type="submission" date="2019-02" db="EMBL/GenBank/DDBJ databases">
        <title>Paenibacillus sp. nov., isolated from surface-sterilized tissue of Thalictrum simplex L.</title>
        <authorList>
            <person name="Tuo L."/>
        </authorList>
    </citation>
    <scope>NUCLEOTIDE SEQUENCE [LARGE SCALE GENOMIC DNA]</scope>
    <source>
        <strain evidence="5 6">N2SHLJ1</strain>
    </source>
</reference>
<evidence type="ECO:0000313" key="6">
    <source>
        <dbReference type="Proteomes" id="UP000293142"/>
    </source>
</evidence>
<evidence type="ECO:0000256" key="3">
    <source>
        <dbReference type="ARBA" id="ARBA00023163"/>
    </source>
</evidence>
<evidence type="ECO:0000259" key="4">
    <source>
        <dbReference type="PROSITE" id="PS50949"/>
    </source>
</evidence>
<dbReference type="PROSITE" id="PS50949">
    <property type="entry name" value="HTH_GNTR"/>
    <property type="match status" value="1"/>
</dbReference>
<dbReference type="SMART" id="SM00895">
    <property type="entry name" value="FCD"/>
    <property type="match status" value="1"/>
</dbReference>
<dbReference type="InterPro" id="IPR000524">
    <property type="entry name" value="Tscrpt_reg_HTH_GntR"/>
</dbReference>
<dbReference type="InterPro" id="IPR011711">
    <property type="entry name" value="GntR_C"/>
</dbReference>
<dbReference type="InterPro" id="IPR036390">
    <property type="entry name" value="WH_DNA-bd_sf"/>
</dbReference>
<protein>
    <submittedName>
        <fullName evidence="5">GntR family transcriptional regulator</fullName>
    </submittedName>
</protein>
<dbReference type="Gene3D" id="1.10.10.10">
    <property type="entry name" value="Winged helix-like DNA-binding domain superfamily/Winged helix DNA-binding domain"/>
    <property type="match status" value="1"/>
</dbReference>
<comment type="caution">
    <text evidence="5">The sequence shown here is derived from an EMBL/GenBank/DDBJ whole genome shotgun (WGS) entry which is preliminary data.</text>
</comment>
<dbReference type="PANTHER" id="PTHR43537">
    <property type="entry name" value="TRANSCRIPTIONAL REGULATOR, GNTR FAMILY"/>
    <property type="match status" value="1"/>
</dbReference>
<organism evidence="5 6">
    <name type="scientific">Paenibacillus thalictri</name>
    <dbReference type="NCBI Taxonomy" id="2527873"/>
    <lineage>
        <taxon>Bacteria</taxon>
        <taxon>Bacillati</taxon>
        <taxon>Bacillota</taxon>
        <taxon>Bacilli</taxon>
        <taxon>Bacillales</taxon>
        <taxon>Paenibacillaceae</taxon>
        <taxon>Paenibacillus</taxon>
    </lineage>
</organism>
<dbReference type="GO" id="GO:0003677">
    <property type="term" value="F:DNA binding"/>
    <property type="evidence" value="ECO:0007669"/>
    <property type="project" value="UniProtKB-KW"/>
</dbReference>
<dbReference type="CDD" id="cd07377">
    <property type="entry name" value="WHTH_GntR"/>
    <property type="match status" value="1"/>
</dbReference>
<dbReference type="Gene3D" id="1.20.120.530">
    <property type="entry name" value="GntR ligand-binding domain-like"/>
    <property type="match status" value="1"/>
</dbReference>
<dbReference type="SMART" id="SM00345">
    <property type="entry name" value="HTH_GNTR"/>
    <property type="match status" value="1"/>
</dbReference>
<dbReference type="AlphaFoldDB" id="A0A4Q9DKL1"/>
<dbReference type="GO" id="GO:0003700">
    <property type="term" value="F:DNA-binding transcription factor activity"/>
    <property type="evidence" value="ECO:0007669"/>
    <property type="project" value="InterPro"/>
</dbReference>
<feature type="domain" description="HTH gntR-type" evidence="4">
    <location>
        <begin position="1"/>
        <end position="58"/>
    </location>
</feature>
<dbReference type="InterPro" id="IPR008920">
    <property type="entry name" value="TF_FadR/GntR_C"/>
</dbReference>
<keyword evidence="1" id="KW-0805">Transcription regulation</keyword>
<evidence type="ECO:0000313" key="5">
    <source>
        <dbReference type="EMBL" id="TBL74576.1"/>
    </source>
</evidence>
<keyword evidence="2" id="KW-0238">DNA-binding</keyword>
<keyword evidence="6" id="KW-1185">Reference proteome</keyword>
<gene>
    <name evidence="5" type="ORF">EYB31_24955</name>
</gene>
<evidence type="ECO:0000256" key="1">
    <source>
        <dbReference type="ARBA" id="ARBA00023015"/>
    </source>
</evidence>
<dbReference type="OrthoDB" id="9781630at2"/>
<evidence type="ECO:0000256" key="2">
    <source>
        <dbReference type="ARBA" id="ARBA00023125"/>
    </source>
</evidence>
<dbReference type="SUPFAM" id="SSF48008">
    <property type="entry name" value="GntR ligand-binding domain-like"/>
    <property type="match status" value="1"/>
</dbReference>
<name>A0A4Q9DKL1_9BACL</name>
<accession>A0A4Q9DKL1</accession>
<keyword evidence="3" id="KW-0804">Transcription</keyword>
<dbReference type="Pfam" id="PF00392">
    <property type="entry name" value="GntR"/>
    <property type="match status" value="1"/>
</dbReference>